<evidence type="ECO:0000313" key="2">
    <source>
        <dbReference type="EMBL" id="AFQ46680.1"/>
    </source>
</evidence>
<feature type="region of interest" description="Disordered" evidence="1">
    <location>
        <begin position="1"/>
        <end position="30"/>
    </location>
</feature>
<dbReference type="KEGG" id="bct:GEM_0221"/>
<organism evidence="2 3">
    <name type="scientific">Burkholderia cepacia GG4</name>
    <dbReference type="NCBI Taxonomy" id="1009846"/>
    <lineage>
        <taxon>Bacteria</taxon>
        <taxon>Pseudomonadati</taxon>
        <taxon>Pseudomonadota</taxon>
        <taxon>Betaproteobacteria</taxon>
        <taxon>Burkholderiales</taxon>
        <taxon>Burkholderiaceae</taxon>
        <taxon>Burkholderia</taxon>
        <taxon>Burkholderia cepacia complex</taxon>
    </lineage>
</organism>
<evidence type="ECO:0000256" key="1">
    <source>
        <dbReference type="SAM" id="MobiDB-lite"/>
    </source>
</evidence>
<name>A0A9W3P7U3_BURCE</name>
<proteinExistence type="predicted"/>
<dbReference type="Proteomes" id="UP000032866">
    <property type="component" value="Chromosome 1"/>
</dbReference>
<evidence type="ECO:0000313" key="3">
    <source>
        <dbReference type="Proteomes" id="UP000032866"/>
    </source>
</evidence>
<sequence length="103" mass="11884">MDCPRQNRGQKKARLRGGLNPYQRRHGGDRCNYSESVSALQHFRRENKDFPSNTHSRSLVFIRPLHVYPVEHLAERGPEQLSGSVCKRASQARRAQMCERPAL</sequence>
<accession>A0A9W3P7U3</accession>
<dbReference type="AlphaFoldDB" id="A0A9W3P7U3"/>
<dbReference type="EMBL" id="CP003774">
    <property type="protein sequence ID" value="AFQ46680.1"/>
    <property type="molecule type" value="Genomic_DNA"/>
</dbReference>
<gene>
    <name evidence="2" type="ORF">GEM_0221</name>
</gene>
<reference evidence="2 3" key="1">
    <citation type="journal article" date="2012" name="J. Bacteriol.">
        <title>Complete Genome Sequence of Burkholderia sp. Strain GG4, a Betaproteobacterium That Reduces 3-Oxo-N-Acylhomoserine Lactones and Produces Different N-Acylhomoserine Lactones.</title>
        <authorList>
            <person name="Hong K.W."/>
            <person name="Koh C.L."/>
            <person name="Sam C.K."/>
            <person name="Yin W.F."/>
            <person name="Chan K.G."/>
        </authorList>
    </citation>
    <scope>NUCLEOTIDE SEQUENCE [LARGE SCALE GENOMIC DNA]</scope>
    <source>
        <strain evidence="2 3">GG4</strain>
    </source>
</reference>
<protein>
    <submittedName>
        <fullName evidence="2">Uncharacterized protein</fullName>
    </submittedName>
</protein>